<evidence type="ECO:0000256" key="1">
    <source>
        <dbReference type="ARBA" id="ARBA00004370"/>
    </source>
</evidence>
<name>A0ABW5TRW8_9SPHI</name>
<evidence type="ECO:0000313" key="7">
    <source>
        <dbReference type="Proteomes" id="UP001597546"/>
    </source>
</evidence>
<keyword evidence="6" id="KW-0378">Hydrolase</keyword>
<comment type="subcellular location">
    <subcellularLocation>
        <location evidence="1">Membrane</location>
    </subcellularLocation>
</comment>
<dbReference type="GO" id="GO:0016787">
    <property type="term" value="F:hydrolase activity"/>
    <property type="evidence" value="ECO:0007669"/>
    <property type="project" value="UniProtKB-KW"/>
</dbReference>
<dbReference type="Gene3D" id="1.25.40.10">
    <property type="entry name" value="Tetratricopeptide repeat domain"/>
    <property type="match status" value="1"/>
</dbReference>
<dbReference type="RefSeq" id="WP_379043301.1">
    <property type="nucleotide sequence ID" value="NZ_JBHSKW010000030.1"/>
</dbReference>
<keyword evidence="4" id="KW-0732">Signal</keyword>
<dbReference type="PROSITE" id="PS50293">
    <property type="entry name" value="TPR_REGION"/>
    <property type="match status" value="1"/>
</dbReference>
<dbReference type="InterPro" id="IPR019734">
    <property type="entry name" value="TPR_rpt"/>
</dbReference>
<dbReference type="PANTHER" id="PTHR46825:SF11">
    <property type="entry name" value="PENICILLIN-BINDING PROTEIN 4"/>
    <property type="match status" value="1"/>
</dbReference>
<feature type="domain" description="Beta-lactamase-related" evidence="5">
    <location>
        <begin position="46"/>
        <end position="349"/>
    </location>
</feature>
<evidence type="ECO:0000256" key="2">
    <source>
        <dbReference type="ARBA" id="ARBA00023136"/>
    </source>
</evidence>
<proteinExistence type="predicted"/>
<comment type="caution">
    <text evidence="6">The sequence shown here is derived from an EMBL/GenBank/DDBJ whole genome shotgun (WGS) entry which is preliminary data.</text>
</comment>
<dbReference type="EMBL" id="JBHULV010000026">
    <property type="protein sequence ID" value="MFD2731809.1"/>
    <property type="molecule type" value="Genomic_DNA"/>
</dbReference>
<sequence length="488" mass="55986">MKKIAVIFIINLLFCFASFAQVENSAKTIKKIKTYLTELEKVGFSGSVLVEINGKVAISKGYGFSDKANLIKNKPSTVLCIGSITKQFTATAILKLEMQGKLSTDDKITKYFDNVPIDKSNITIHDLLRHQSGLPSNVGKDYDKISQAEFLDKVMNSKLLFEVGKEFSYSNIGYSLLGMIIEKTSGKTYETYLYDNLWKPAQMEMTGYSRPMFDKSKIAIGYYKDDKIWGKPTDKEWDKTAPYWHLKANGGVLSTTEDMYKWHKALKGENILSKDAKNKLYHPKIRTEENYNEPIYGYGWDVAPTNRNTKRYWHNGSNNIFFADFMIYIDEDVTLIMLSNKSHQTNFDKLNFELSKMIFEKNYKPIIPIADNETNQKYSQNMIEIILSKGIEVGKEIHKKRPANTNILEYILNAKGYDFLSQKNYDKAIDLFIMNIFAFPKSANGFDSLGEAYMNKGDKTLAIKNYEKSLELNPNNGNAKEMLLELRR</sequence>
<dbReference type="PROSITE" id="PS50005">
    <property type="entry name" value="TPR"/>
    <property type="match status" value="1"/>
</dbReference>
<feature type="chain" id="PRO_5045930202" evidence="4">
    <location>
        <begin position="21"/>
        <end position="488"/>
    </location>
</feature>
<reference evidence="7" key="1">
    <citation type="journal article" date="2019" name="Int. J. Syst. Evol. Microbiol.">
        <title>The Global Catalogue of Microorganisms (GCM) 10K type strain sequencing project: providing services to taxonomists for standard genome sequencing and annotation.</title>
        <authorList>
            <consortium name="The Broad Institute Genomics Platform"/>
            <consortium name="The Broad Institute Genome Sequencing Center for Infectious Disease"/>
            <person name="Wu L."/>
            <person name="Ma J."/>
        </authorList>
    </citation>
    <scope>NUCLEOTIDE SEQUENCE [LARGE SCALE GENOMIC DNA]</scope>
    <source>
        <strain evidence="7">KCTC 42456</strain>
    </source>
</reference>
<dbReference type="InterPro" id="IPR011990">
    <property type="entry name" value="TPR-like_helical_dom_sf"/>
</dbReference>
<evidence type="ECO:0000313" key="6">
    <source>
        <dbReference type="EMBL" id="MFD2731809.1"/>
    </source>
</evidence>
<dbReference type="SUPFAM" id="SSF56601">
    <property type="entry name" value="beta-lactamase/transpeptidase-like"/>
    <property type="match status" value="1"/>
</dbReference>
<dbReference type="InterPro" id="IPR050491">
    <property type="entry name" value="AmpC-like"/>
</dbReference>
<keyword evidence="3" id="KW-0802">TPR repeat</keyword>
<organism evidence="6 7">
    <name type="scientific">Pedobacter alpinus</name>
    <dbReference type="NCBI Taxonomy" id="1590643"/>
    <lineage>
        <taxon>Bacteria</taxon>
        <taxon>Pseudomonadati</taxon>
        <taxon>Bacteroidota</taxon>
        <taxon>Sphingobacteriia</taxon>
        <taxon>Sphingobacteriales</taxon>
        <taxon>Sphingobacteriaceae</taxon>
        <taxon>Pedobacter</taxon>
    </lineage>
</organism>
<dbReference type="SUPFAM" id="SSF48452">
    <property type="entry name" value="TPR-like"/>
    <property type="match status" value="1"/>
</dbReference>
<feature type="repeat" description="TPR" evidence="3">
    <location>
        <begin position="443"/>
        <end position="476"/>
    </location>
</feature>
<dbReference type="SMART" id="SM00028">
    <property type="entry name" value="TPR"/>
    <property type="match status" value="2"/>
</dbReference>
<dbReference type="Proteomes" id="UP001597546">
    <property type="component" value="Unassembled WGS sequence"/>
</dbReference>
<feature type="signal peptide" evidence="4">
    <location>
        <begin position="1"/>
        <end position="20"/>
    </location>
</feature>
<dbReference type="InterPro" id="IPR012338">
    <property type="entry name" value="Beta-lactam/transpept-like"/>
</dbReference>
<accession>A0ABW5TRW8</accession>
<dbReference type="Gene3D" id="3.40.710.10">
    <property type="entry name" value="DD-peptidase/beta-lactamase superfamily"/>
    <property type="match status" value="1"/>
</dbReference>
<protein>
    <submittedName>
        <fullName evidence="6">Serine hydrolase</fullName>
    </submittedName>
</protein>
<evidence type="ECO:0000259" key="5">
    <source>
        <dbReference type="Pfam" id="PF00144"/>
    </source>
</evidence>
<evidence type="ECO:0000256" key="4">
    <source>
        <dbReference type="SAM" id="SignalP"/>
    </source>
</evidence>
<evidence type="ECO:0000256" key="3">
    <source>
        <dbReference type="PROSITE-ProRule" id="PRU00339"/>
    </source>
</evidence>
<dbReference type="Pfam" id="PF00515">
    <property type="entry name" value="TPR_1"/>
    <property type="match status" value="1"/>
</dbReference>
<keyword evidence="2" id="KW-0472">Membrane</keyword>
<dbReference type="InterPro" id="IPR001466">
    <property type="entry name" value="Beta-lactam-related"/>
</dbReference>
<gene>
    <name evidence="6" type="ORF">ACFSSE_08825</name>
</gene>
<keyword evidence="7" id="KW-1185">Reference proteome</keyword>
<dbReference type="PANTHER" id="PTHR46825">
    <property type="entry name" value="D-ALANYL-D-ALANINE-CARBOXYPEPTIDASE/ENDOPEPTIDASE AMPH"/>
    <property type="match status" value="1"/>
</dbReference>
<dbReference type="Pfam" id="PF00144">
    <property type="entry name" value="Beta-lactamase"/>
    <property type="match status" value="1"/>
</dbReference>